<keyword evidence="4" id="KW-1185">Reference proteome</keyword>
<feature type="region of interest" description="Disordered" evidence="1">
    <location>
        <begin position="58"/>
        <end position="81"/>
    </location>
</feature>
<protein>
    <submittedName>
        <fullName evidence="3">Uncharacterized protein</fullName>
    </submittedName>
</protein>
<reference evidence="3 4" key="1">
    <citation type="submission" date="2020-08" db="EMBL/GenBank/DDBJ databases">
        <title>Sequencing the genomes of 1000 actinobacteria strains.</title>
        <authorList>
            <person name="Klenk H.-P."/>
        </authorList>
    </citation>
    <scope>NUCLEOTIDE SEQUENCE [LARGE SCALE GENOMIC DNA]</scope>
    <source>
        <strain evidence="3 4">DSM 43851</strain>
    </source>
</reference>
<dbReference type="RefSeq" id="WP_184860483.1">
    <property type="nucleotide sequence ID" value="NZ_BAAAWY010000073.1"/>
</dbReference>
<comment type="caution">
    <text evidence="3">The sequence shown here is derived from an EMBL/GenBank/DDBJ whole genome shotgun (WGS) entry which is preliminary data.</text>
</comment>
<gene>
    <name evidence="3" type="ORF">BJ998_001996</name>
</gene>
<organism evidence="3 4">
    <name type="scientific">Kutzneria kofuensis</name>
    <dbReference type="NCBI Taxonomy" id="103725"/>
    <lineage>
        <taxon>Bacteria</taxon>
        <taxon>Bacillati</taxon>
        <taxon>Actinomycetota</taxon>
        <taxon>Actinomycetes</taxon>
        <taxon>Pseudonocardiales</taxon>
        <taxon>Pseudonocardiaceae</taxon>
        <taxon>Kutzneria</taxon>
    </lineage>
</organism>
<keyword evidence="2" id="KW-0472">Membrane</keyword>
<evidence type="ECO:0000256" key="1">
    <source>
        <dbReference type="SAM" id="MobiDB-lite"/>
    </source>
</evidence>
<accession>A0A7W9KE64</accession>
<dbReference type="AlphaFoldDB" id="A0A7W9KE64"/>
<name>A0A7W9KE64_9PSEU</name>
<sequence length="231" mass="24489">MTGPYQQPGSWGPPPMPPTPPRKSQTGAIVGTVVGVVLMLGLGTWAVIGIISSRHSTEAAGTSSTSSTARTTTRPPRTTNTDSLRFNVNDCVWLDVKTSEGVSCTSDKAALQINLVIPQKDKCNDVDAYDSYGDSWFDGKLALRYCASLSVPKGQCVQLDLDDTGLVERASCTSTKPLAAGAPNAKTYQVTDIVTSTNPKTACDKVAGTDDVWFHQSPKSGQFACLKRLTG</sequence>
<dbReference type="Proteomes" id="UP000585638">
    <property type="component" value="Unassembled WGS sequence"/>
</dbReference>
<evidence type="ECO:0000313" key="3">
    <source>
        <dbReference type="EMBL" id="MBB5890800.1"/>
    </source>
</evidence>
<feature type="compositionally biased region" description="Pro residues" evidence="1">
    <location>
        <begin position="11"/>
        <end position="21"/>
    </location>
</feature>
<evidence type="ECO:0000256" key="2">
    <source>
        <dbReference type="SAM" id="Phobius"/>
    </source>
</evidence>
<keyword evidence="2" id="KW-1133">Transmembrane helix</keyword>
<proteinExistence type="predicted"/>
<dbReference type="EMBL" id="JACHIR010000001">
    <property type="protein sequence ID" value="MBB5890800.1"/>
    <property type="molecule type" value="Genomic_DNA"/>
</dbReference>
<keyword evidence="2" id="KW-0812">Transmembrane</keyword>
<feature type="transmembrane region" description="Helical" evidence="2">
    <location>
        <begin position="26"/>
        <end position="48"/>
    </location>
</feature>
<feature type="region of interest" description="Disordered" evidence="1">
    <location>
        <begin position="1"/>
        <end position="26"/>
    </location>
</feature>
<evidence type="ECO:0000313" key="4">
    <source>
        <dbReference type="Proteomes" id="UP000585638"/>
    </source>
</evidence>